<name>A0AA35LEP1_9SAUR</name>
<organism evidence="1 2">
    <name type="scientific">Podarcis lilfordi</name>
    <name type="common">Lilford's wall lizard</name>
    <dbReference type="NCBI Taxonomy" id="74358"/>
    <lineage>
        <taxon>Eukaryota</taxon>
        <taxon>Metazoa</taxon>
        <taxon>Chordata</taxon>
        <taxon>Craniata</taxon>
        <taxon>Vertebrata</taxon>
        <taxon>Euteleostomi</taxon>
        <taxon>Lepidosauria</taxon>
        <taxon>Squamata</taxon>
        <taxon>Bifurcata</taxon>
        <taxon>Unidentata</taxon>
        <taxon>Episquamata</taxon>
        <taxon>Laterata</taxon>
        <taxon>Lacertibaenia</taxon>
        <taxon>Lacertidae</taxon>
        <taxon>Podarcis</taxon>
    </lineage>
</organism>
<dbReference type="AlphaFoldDB" id="A0AA35LEP1"/>
<proteinExistence type="predicted"/>
<reference evidence="1" key="1">
    <citation type="submission" date="2022-12" db="EMBL/GenBank/DDBJ databases">
        <authorList>
            <person name="Alioto T."/>
            <person name="Alioto T."/>
            <person name="Gomez Garrido J."/>
        </authorList>
    </citation>
    <scope>NUCLEOTIDE SEQUENCE</scope>
</reference>
<keyword evidence="2" id="KW-1185">Reference proteome</keyword>
<dbReference type="EMBL" id="OX395141">
    <property type="protein sequence ID" value="CAI5794764.1"/>
    <property type="molecule type" value="Genomic_DNA"/>
</dbReference>
<accession>A0AA35LEP1</accession>
<dbReference type="Proteomes" id="UP001178461">
    <property type="component" value="Chromosome 15"/>
</dbReference>
<gene>
    <name evidence="1" type="ORF">PODLI_1B005811</name>
</gene>
<evidence type="ECO:0000313" key="2">
    <source>
        <dbReference type="Proteomes" id="UP001178461"/>
    </source>
</evidence>
<sequence>MPESCLWVCSEKQTLPFGFGPSILERPFSLTWWDRTLSAALLPKTMEVNRKGGGKCLLRDCSLQKAVCQEWLSGGDGCDCKKAQQKHSTPFFTLFLLRSVVFPHCITGAYGGICTWRVCAFEFLPPLLGKHKKHRSLHLENQHFRGKCLDLEVLANSKQGYFDRKNNNYRGAFQNRTLPQAHIPGWLKWYNPDSQILHAF</sequence>
<protein>
    <submittedName>
        <fullName evidence="1">Uncharacterized protein</fullName>
    </submittedName>
</protein>
<evidence type="ECO:0000313" key="1">
    <source>
        <dbReference type="EMBL" id="CAI5794764.1"/>
    </source>
</evidence>